<dbReference type="Gene3D" id="2.60.120.260">
    <property type="entry name" value="Galactose-binding domain-like"/>
    <property type="match status" value="1"/>
</dbReference>
<protein>
    <recommendedName>
        <fullName evidence="6">GDSL-like Lipase/Acylhydrolase</fullName>
    </recommendedName>
</protein>
<dbReference type="EMBL" id="SIHI01000080">
    <property type="protein sequence ID" value="TWT35020.1"/>
    <property type="molecule type" value="Genomic_DNA"/>
</dbReference>
<dbReference type="PANTHER" id="PTHR30383">
    <property type="entry name" value="THIOESTERASE 1/PROTEASE 1/LYSOPHOSPHOLIPASE L1"/>
    <property type="match status" value="1"/>
</dbReference>
<organism evidence="4 5">
    <name type="scientific">Thalassoglobus neptunius</name>
    <dbReference type="NCBI Taxonomy" id="1938619"/>
    <lineage>
        <taxon>Bacteria</taxon>
        <taxon>Pseudomonadati</taxon>
        <taxon>Planctomycetota</taxon>
        <taxon>Planctomycetia</taxon>
        <taxon>Planctomycetales</taxon>
        <taxon>Planctomycetaceae</taxon>
        <taxon>Thalassoglobus</taxon>
    </lineage>
</organism>
<dbReference type="CDD" id="cd01844">
    <property type="entry name" value="SGNH_hydrolase_like_6"/>
    <property type="match status" value="1"/>
</dbReference>
<dbReference type="InterPro" id="IPR036514">
    <property type="entry name" value="SGNH_hydro_sf"/>
</dbReference>
<evidence type="ECO:0000313" key="5">
    <source>
        <dbReference type="Proteomes" id="UP000317243"/>
    </source>
</evidence>
<evidence type="ECO:0000313" key="4">
    <source>
        <dbReference type="EMBL" id="TWT35020.1"/>
    </source>
</evidence>
<keyword evidence="1" id="KW-0732">Signal</keyword>
<evidence type="ECO:0000256" key="1">
    <source>
        <dbReference type="SAM" id="SignalP"/>
    </source>
</evidence>
<dbReference type="Proteomes" id="UP000317243">
    <property type="component" value="Unassembled WGS sequence"/>
</dbReference>
<dbReference type="PANTHER" id="PTHR30383:SF29">
    <property type="entry name" value="SGNH HYDROLASE-TYPE ESTERASE DOMAIN-CONTAINING PROTEIN"/>
    <property type="match status" value="1"/>
</dbReference>
<dbReference type="RefSeq" id="WP_146512546.1">
    <property type="nucleotide sequence ID" value="NZ_SIHI01000080.1"/>
</dbReference>
<name>A0A5C5VAK0_9PLAN</name>
<dbReference type="GO" id="GO:0016788">
    <property type="term" value="F:hydrolase activity, acting on ester bonds"/>
    <property type="evidence" value="ECO:0007669"/>
    <property type="project" value="UniProtKB-ARBA"/>
</dbReference>
<dbReference type="InterPro" id="IPR051532">
    <property type="entry name" value="Ester_Hydrolysis_Enzymes"/>
</dbReference>
<dbReference type="PROSITE" id="PS51318">
    <property type="entry name" value="TAT"/>
    <property type="match status" value="1"/>
</dbReference>
<proteinExistence type="predicted"/>
<feature type="domain" description="SGNH hydrolase-type esterase" evidence="2">
    <location>
        <begin position="190"/>
        <end position="367"/>
    </location>
</feature>
<reference evidence="4 5" key="1">
    <citation type="submission" date="2019-02" db="EMBL/GenBank/DDBJ databases">
        <title>Deep-cultivation of Planctomycetes and their phenomic and genomic characterization uncovers novel biology.</title>
        <authorList>
            <person name="Wiegand S."/>
            <person name="Jogler M."/>
            <person name="Boedeker C."/>
            <person name="Pinto D."/>
            <person name="Vollmers J."/>
            <person name="Rivas-Marin E."/>
            <person name="Kohn T."/>
            <person name="Peeters S.H."/>
            <person name="Heuer A."/>
            <person name="Rast P."/>
            <person name="Oberbeckmann S."/>
            <person name="Bunk B."/>
            <person name="Jeske O."/>
            <person name="Meyerdierks A."/>
            <person name="Storesund J.E."/>
            <person name="Kallscheuer N."/>
            <person name="Luecker S."/>
            <person name="Lage O.M."/>
            <person name="Pohl T."/>
            <person name="Merkel B.J."/>
            <person name="Hornburger P."/>
            <person name="Mueller R.-W."/>
            <person name="Bruemmer F."/>
            <person name="Labrenz M."/>
            <person name="Spormann A.M."/>
            <person name="Op Den Camp H."/>
            <person name="Overmann J."/>
            <person name="Amann R."/>
            <person name="Jetten M.S.M."/>
            <person name="Mascher T."/>
            <person name="Medema M.H."/>
            <person name="Devos D.P."/>
            <person name="Kaster A.-K."/>
            <person name="Ovreas L."/>
            <person name="Rohde M."/>
            <person name="Galperin M.Y."/>
            <person name="Jogler C."/>
        </authorList>
    </citation>
    <scope>NUCLEOTIDE SEQUENCE [LARGE SCALE GENOMIC DNA]</scope>
    <source>
        <strain evidence="4 5">KOR42</strain>
    </source>
</reference>
<dbReference type="Gene3D" id="3.40.50.1110">
    <property type="entry name" value="SGNH hydrolase"/>
    <property type="match status" value="1"/>
</dbReference>
<dbReference type="InterPro" id="IPR013830">
    <property type="entry name" value="SGNH_hydro"/>
</dbReference>
<dbReference type="SUPFAM" id="SSF52266">
    <property type="entry name" value="SGNH hydrolase"/>
    <property type="match status" value="1"/>
</dbReference>
<dbReference type="InterPro" id="IPR032740">
    <property type="entry name" value="GxDLY"/>
</dbReference>
<keyword evidence="5" id="KW-1185">Reference proteome</keyword>
<dbReference type="Pfam" id="PF14606">
    <property type="entry name" value="Lipase_GDSL_3"/>
    <property type="match status" value="1"/>
</dbReference>
<gene>
    <name evidence="4" type="ORF">KOR42_53130</name>
</gene>
<comment type="caution">
    <text evidence="4">The sequence shown here is derived from an EMBL/GenBank/DDBJ whole genome shotgun (WGS) entry which is preliminary data.</text>
</comment>
<dbReference type="OrthoDB" id="5624617at2"/>
<feature type="domain" description="SGNH hydrolase-type esterase N-terminal" evidence="3">
    <location>
        <begin position="39"/>
        <end position="182"/>
    </location>
</feature>
<dbReference type="InterPro" id="IPR006311">
    <property type="entry name" value="TAT_signal"/>
</dbReference>
<dbReference type="Pfam" id="PF14607">
    <property type="entry name" value="GxDLY"/>
    <property type="match status" value="1"/>
</dbReference>
<evidence type="ECO:0000259" key="2">
    <source>
        <dbReference type="Pfam" id="PF14606"/>
    </source>
</evidence>
<evidence type="ECO:0008006" key="6">
    <source>
        <dbReference type="Google" id="ProtNLM"/>
    </source>
</evidence>
<feature type="signal peptide" evidence="1">
    <location>
        <begin position="1"/>
        <end position="29"/>
    </location>
</feature>
<dbReference type="AlphaFoldDB" id="A0A5C5VAK0"/>
<sequence length="374" mass="41518" precursor="true">MSRPEVSRRQFLQVAGLATASSLTLSAWAQSKSPSSQLAWHDVRDWGIEGKGWDDTAKYFDRLPARAEGVVRSNVWNLSRHSAGMLVRFRTDATDISADYAVTSPKLAMPHMPATGVSGLDLYAQDEQGDLRWLSVVKPATQHVVTKMCSGIIPGEREFYVYLPLYNGTESLKIGVPKGASFEPIEPRTEKPIVFYGTSITHGACASRPGMPHPAILGRRLNQPVINLGFSGNGRMEKEVGQFLVELDPSVYVIDCLPNMVGSLVEERAVPLVRQLRKARPQTPILLVEDRTYANTPFYAERQERHEQARAALQSAFETLKAEGDDQLFYLDGESLLGEDREDTTDGSHPSDLGFYRQADAFEPVLRNILTTHS</sequence>
<accession>A0A5C5VAK0</accession>
<feature type="chain" id="PRO_5023146012" description="GDSL-like Lipase/Acylhydrolase" evidence="1">
    <location>
        <begin position="30"/>
        <end position="374"/>
    </location>
</feature>
<evidence type="ECO:0000259" key="3">
    <source>
        <dbReference type="Pfam" id="PF14607"/>
    </source>
</evidence>